<dbReference type="Proteomes" id="UP000003240">
    <property type="component" value="Unassembled WGS sequence"/>
</dbReference>
<feature type="non-terminal residue" evidence="1">
    <location>
        <position position="1"/>
    </location>
</feature>
<gene>
    <name evidence="1" type="ORF">ALO_13194</name>
</gene>
<dbReference type="RefSeq" id="WP_004096469.1">
    <property type="nucleotide sequence ID" value="NZ_AFGF01000118.1"/>
</dbReference>
<dbReference type="STRING" id="1009370.ALO_13194"/>
<reference evidence="1 2" key="1">
    <citation type="journal article" date="2011" name="EMBO J.">
        <title>Structural diversity of bacterial flagellar motors.</title>
        <authorList>
            <person name="Chen S."/>
            <person name="Beeby M."/>
            <person name="Murphy G.E."/>
            <person name="Leadbetter J.R."/>
            <person name="Hendrixson D.R."/>
            <person name="Briegel A."/>
            <person name="Li Z."/>
            <person name="Shi J."/>
            <person name="Tocheva E.I."/>
            <person name="Muller A."/>
            <person name="Dobro M.J."/>
            <person name="Jensen G.J."/>
        </authorList>
    </citation>
    <scope>NUCLEOTIDE SEQUENCE [LARGE SCALE GENOMIC DNA]</scope>
    <source>
        <strain evidence="1 2">DSM 6540</strain>
    </source>
</reference>
<dbReference type="EMBL" id="AFGF01000118">
    <property type="protein sequence ID" value="EGO63397.1"/>
    <property type="molecule type" value="Genomic_DNA"/>
</dbReference>
<evidence type="ECO:0000313" key="2">
    <source>
        <dbReference type="Proteomes" id="UP000003240"/>
    </source>
</evidence>
<proteinExistence type="predicted"/>
<evidence type="ECO:0000313" key="1">
    <source>
        <dbReference type="EMBL" id="EGO63397.1"/>
    </source>
</evidence>
<organism evidence="1 2">
    <name type="scientific">Acetonema longum DSM 6540</name>
    <dbReference type="NCBI Taxonomy" id="1009370"/>
    <lineage>
        <taxon>Bacteria</taxon>
        <taxon>Bacillati</taxon>
        <taxon>Bacillota</taxon>
        <taxon>Negativicutes</taxon>
        <taxon>Acetonemataceae</taxon>
        <taxon>Acetonema</taxon>
    </lineage>
</organism>
<sequence>VRLFHVCYAWNGHDPFSLVDLFWISSHKKWLHDPRGKAIKHFETKMEPRLDSNQKVAGSNPSSFFLLL</sequence>
<keyword evidence="2" id="KW-1185">Reference proteome</keyword>
<name>F7NKM0_9FIRM</name>
<accession>F7NKM0</accession>
<dbReference type="AlphaFoldDB" id="F7NKM0"/>
<comment type="caution">
    <text evidence="1">The sequence shown here is derived from an EMBL/GenBank/DDBJ whole genome shotgun (WGS) entry which is preliminary data.</text>
</comment>
<protein>
    <submittedName>
        <fullName evidence="1">Uncharacterized protein</fullName>
    </submittedName>
</protein>